<dbReference type="EMBL" id="JACNYL010000007">
    <property type="protein sequence ID" value="MBD1423891.1"/>
    <property type="molecule type" value="Genomic_DNA"/>
</dbReference>
<evidence type="ECO:0000256" key="7">
    <source>
        <dbReference type="ARBA" id="ARBA00023237"/>
    </source>
</evidence>
<gene>
    <name evidence="13" type="ORF">H8B21_20195</name>
</gene>
<name>A0ABR7XXW9_9SPHI</name>
<keyword evidence="14" id="KW-1185">Reference proteome</keyword>
<keyword evidence="7 8" id="KW-0998">Cell outer membrane</keyword>
<feature type="chain" id="PRO_5046895770" evidence="10">
    <location>
        <begin position="22"/>
        <end position="1154"/>
    </location>
</feature>
<keyword evidence="3 8" id="KW-1134">Transmembrane beta strand</keyword>
<dbReference type="InterPro" id="IPR023997">
    <property type="entry name" value="TonB-dep_OMP_SusC/RagA_CS"/>
</dbReference>
<evidence type="ECO:0000256" key="8">
    <source>
        <dbReference type="PROSITE-ProRule" id="PRU01360"/>
    </source>
</evidence>
<comment type="subcellular location">
    <subcellularLocation>
        <location evidence="1 8">Cell outer membrane</location>
        <topology evidence="1 8">Multi-pass membrane protein</topology>
    </subcellularLocation>
</comment>
<accession>A0ABR7XXW9</accession>
<dbReference type="SUPFAM" id="SSF56935">
    <property type="entry name" value="Porins"/>
    <property type="match status" value="1"/>
</dbReference>
<dbReference type="InterPro" id="IPR037066">
    <property type="entry name" value="Plug_dom_sf"/>
</dbReference>
<evidence type="ECO:0000256" key="10">
    <source>
        <dbReference type="SAM" id="SignalP"/>
    </source>
</evidence>
<evidence type="ECO:0000256" key="5">
    <source>
        <dbReference type="ARBA" id="ARBA00023077"/>
    </source>
</evidence>
<comment type="similarity">
    <text evidence="8 9">Belongs to the TonB-dependent receptor family.</text>
</comment>
<evidence type="ECO:0000256" key="4">
    <source>
        <dbReference type="ARBA" id="ARBA00022692"/>
    </source>
</evidence>
<dbReference type="Gene3D" id="2.40.170.20">
    <property type="entry name" value="TonB-dependent receptor, beta-barrel domain"/>
    <property type="match status" value="1"/>
</dbReference>
<proteinExistence type="inferred from homology"/>
<dbReference type="NCBIfam" id="TIGR04057">
    <property type="entry name" value="SusC_RagA_signa"/>
    <property type="match status" value="1"/>
</dbReference>
<dbReference type="Pfam" id="PF07715">
    <property type="entry name" value="Plug"/>
    <property type="match status" value="1"/>
</dbReference>
<dbReference type="Proteomes" id="UP000651112">
    <property type="component" value="Unassembled WGS sequence"/>
</dbReference>
<evidence type="ECO:0000259" key="12">
    <source>
        <dbReference type="Pfam" id="PF07715"/>
    </source>
</evidence>
<evidence type="ECO:0000259" key="11">
    <source>
        <dbReference type="Pfam" id="PF00593"/>
    </source>
</evidence>
<keyword evidence="6 8" id="KW-0472">Membrane</keyword>
<feature type="domain" description="TonB-dependent receptor-like beta-barrel" evidence="11">
    <location>
        <begin position="425"/>
        <end position="880"/>
    </location>
</feature>
<dbReference type="PROSITE" id="PS52016">
    <property type="entry name" value="TONB_DEPENDENT_REC_3"/>
    <property type="match status" value="1"/>
</dbReference>
<dbReference type="InterPro" id="IPR036942">
    <property type="entry name" value="Beta-barrel_TonB_sf"/>
</dbReference>
<comment type="caution">
    <text evidence="13">The sequence shown here is derived from an EMBL/GenBank/DDBJ whole genome shotgun (WGS) entry which is preliminary data.</text>
</comment>
<dbReference type="RefSeq" id="WP_190315667.1">
    <property type="nucleotide sequence ID" value="NZ_JACNYL010000007.1"/>
</dbReference>
<sequence length="1154" mass="127450">MRKSLLFSVALGLIATTGAVAREGYLTARATPLLLDNVVQDIVKGRVTGADGAISGATVSIVGGTTSVFTDDNGNFSIKAPIGATLRFSYVGYQSRDIVVSSGTVNVVLQVEDNSLEEVVVVGYGQQKKAHLTGAVSSVDVEKAMGGRPISDAGRGLQGVVPGLSVVVPSGEVGSDPIMKIRGQVGSQYGGSNPLILVDNVEVPSIQMINPSDIESISVLKDAASASIYGAKAAFGVILITMKKGAKTDRNTITYSNNLSWQKPFKDIEMAGIAGLEYTVDAHENMNAAGAAGGFWRVDRNSLEKIREWQTKYGGVVGNDDPVVYGRDWWWDGTQKFGYRIYDPVAAMVKDNPFSNLHNLGLSGKTGNTNYNINMGYLGQQGMMKPANHDDFRRYNGTLNVSTKVNEAITMRGGLIYSDGTKRYPNSNNSAGFGADPWLYLYRWSLLFPIGVQQDGHDMIDPAWTAKTSKDAIDNKKYLNLNIGTTINLTKNWDVQADYSHSTENYDFESATVPLQARTHWYGVNEMKDADGRTIYVDESGNPVANPGDGMIAYEFPMTDYVLPSASYFDQNSNFRRKHTLNAYSTYNLELPEDHQFKFMLGTNLTAYNFKSHWSNRTGVFNSDNPNFTYTNGVMTTGGDRGWDSQIGMFGRINYAFRDRYLLEANLRYDASSLFPDYMRWSWYPSFSGGWVLSQEEFMQPLDPVLSFAKIRASWGSIGDQSIDNGLYMPEMLPGQSNWLAGGNKLTTIGTPRLVGSGLTWQRIEHLNVGADLRFFENRLGVTAEWFQRETKDMIVPGVIPPATLGTGSPLGNYGNLRTRGWELELDFNHRFTNGIGLNVMANISDATSFTTKGADWNDAWEDRLLGTTFSTGRRYGDVYGFVTDRLFQAEDFVYDGNGDFVQTNIIYNGTGKMTNVLAGDNPVYQTYFEDGNQTMLISPGDIKFVDINGDGYIDAGKNTNGEPGDRVVIGNITPRYQYGFRVGADWKGFDLSVFAQGVGQRKIWGSGQLAIPGYFAKEGAMPKAIAEDYWRPDRTDAFYPRAWNLNGANEGYVMRAQSRYMLNMAYFRIKNITFGYTVPQSFLQKAKLSSARLFISLENMFTFDKLRGLPIDPEAISGYSMLKDDGNNNYNLGRTGTSNPTFRSASFGVQIGI</sequence>
<reference evidence="13 14" key="1">
    <citation type="submission" date="2020-08" db="EMBL/GenBank/DDBJ databases">
        <title>Sphingobacterium sp. DN00404 isolated from aquaculture water.</title>
        <authorList>
            <person name="Zhang M."/>
        </authorList>
    </citation>
    <scope>NUCLEOTIDE SEQUENCE [LARGE SCALE GENOMIC DNA]</scope>
    <source>
        <strain evidence="13 14">KCTC 42746</strain>
    </source>
</reference>
<protein>
    <submittedName>
        <fullName evidence="13">TonB-dependent receptor</fullName>
    </submittedName>
</protein>
<keyword evidence="13" id="KW-0675">Receptor</keyword>
<dbReference type="Pfam" id="PF00593">
    <property type="entry name" value="TonB_dep_Rec_b-barrel"/>
    <property type="match status" value="1"/>
</dbReference>
<dbReference type="InterPro" id="IPR008969">
    <property type="entry name" value="CarboxyPept-like_regulatory"/>
</dbReference>
<evidence type="ECO:0000313" key="14">
    <source>
        <dbReference type="Proteomes" id="UP000651112"/>
    </source>
</evidence>
<evidence type="ECO:0000256" key="1">
    <source>
        <dbReference type="ARBA" id="ARBA00004571"/>
    </source>
</evidence>
<feature type="signal peptide" evidence="10">
    <location>
        <begin position="1"/>
        <end position="21"/>
    </location>
</feature>
<dbReference type="InterPro" id="IPR012910">
    <property type="entry name" value="Plug_dom"/>
</dbReference>
<evidence type="ECO:0000256" key="6">
    <source>
        <dbReference type="ARBA" id="ARBA00023136"/>
    </source>
</evidence>
<dbReference type="InterPro" id="IPR000531">
    <property type="entry name" value="Beta-barrel_TonB"/>
</dbReference>
<feature type="domain" description="TonB-dependent receptor plug" evidence="12">
    <location>
        <begin position="132"/>
        <end position="237"/>
    </location>
</feature>
<keyword evidence="10" id="KW-0732">Signal</keyword>
<dbReference type="NCBIfam" id="TIGR04056">
    <property type="entry name" value="OMP_RagA_SusC"/>
    <property type="match status" value="1"/>
</dbReference>
<organism evidence="13 14">
    <name type="scientific">Sphingobacterium chuzhouense</name>
    <dbReference type="NCBI Taxonomy" id="1742264"/>
    <lineage>
        <taxon>Bacteria</taxon>
        <taxon>Pseudomonadati</taxon>
        <taxon>Bacteroidota</taxon>
        <taxon>Sphingobacteriia</taxon>
        <taxon>Sphingobacteriales</taxon>
        <taxon>Sphingobacteriaceae</taxon>
        <taxon>Sphingobacterium</taxon>
    </lineage>
</organism>
<dbReference type="Pfam" id="PF13715">
    <property type="entry name" value="CarbopepD_reg_2"/>
    <property type="match status" value="1"/>
</dbReference>
<keyword evidence="4 8" id="KW-0812">Transmembrane</keyword>
<evidence type="ECO:0000256" key="9">
    <source>
        <dbReference type="RuleBase" id="RU003357"/>
    </source>
</evidence>
<dbReference type="Gene3D" id="2.60.40.1120">
    <property type="entry name" value="Carboxypeptidase-like, regulatory domain"/>
    <property type="match status" value="1"/>
</dbReference>
<evidence type="ECO:0000256" key="3">
    <source>
        <dbReference type="ARBA" id="ARBA00022452"/>
    </source>
</evidence>
<evidence type="ECO:0000313" key="13">
    <source>
        <dbReference type="EMBL" id="MBD1423891.1"/>
    </source>
</evidence>
<dbReference type="SUPFAM" id="SSF49464">
    <property type="entry name" value="Carboxypeptidase regulatory domain-like"/>
    <property type="match status" value="1"/>
</dbReference>
<keyword evidence="2 8" id="KW-0813">Transport</keyword>
<dbReference type="InterPro" id="IPR023996">
    <property type="entry name" value="TonB-dep_OMP_SusC/RagA"/>
</dbReference>
<keyword evidence="5 9" id="KW-0798">TonB box</keyword>
<dbReference type="Gene3D" id="2.170.130.10">
    <property type="entry name" value="TonB-dependent receptor, plug domain"/>
    <property type="match status" value="1"/>
</dbReference>
<dbReference type="InterPro" id="IPR039426">
    <property type="entry name" value="TonB-dep_rcpt-like"/>
</dbReference>
<evidence type="ECO:0000256" key="2">
    <source>
        <dbReference type="ARBA" id="ARBA00022448"/>
    </source>
</evidence>